<sequence length="212" mass="24440">MLNGATSHTQYDDDRAVAHLDSRFKHLKEHLEQQFEERLVAFSQEMRATLEDFLCNLNLPPPSPLHPRNHDGDLPPPRLMNYPQPQPHQFQVLNSPQPNPNLNLAPVAANNRPQQHRAQAWEADHDPPPSTPPSFIRPSTPPTPPFRPSTLLNHLRSTQIPTYTPICPSFNHFFFLFDWEWCEKQMELVLLGKRKITMAMRKGSAHDAKLEE</sequence>
<proteinExistence type="predicted"/>
<organism evidence="2 3">
    <name type="scientific">Rhamnella rubrinervis</name>
    <dbReference type="NCBI Taxonomy" id="2594499"/>
    <lineage>
        <taxon>Eukaryota</taxon>
        <taxon>Viridiplantae</taxon>
        <taxon>Streptophyta</taxon>
        <taxon>Embryophyta</taxon>
        <taxon>Tracheophyta</taxon>
        <taxon>Spermatophyta</taxon>
        <taxon>Magnoliopsida</taxon>
        <taxon>eudicotyledons</taxon>
        <taxon>Gunneridae</taxon>
        <taxon>Pentapetalae</taxon>
        <taxon>rosids</taxon>
        <taxon>fabids</taxon>
        <taxon>Rosales</taxon>
        <taxon>Rhamnaceae</taxon>
        <taxon>rhamnoid group</taxon>
        <taxon>Rhamneae</taxon>
        <taxon>Rhamnella</taxon>
    </lineage>
</organism>
<evidence type="ECO:0000313" key="2">
    <source>
        <dbReference type="EMBL" id="KAF3454956.1"/>
    </source>
</evidence>
<dbReference type="EMBL" id="VOIH02000002">
    <property type="protein sequence ID" value="KAF3454956.1"/>
    <property type="molecule type" value="Genomic_DNA"/>
</dbReference>
<comment type="caution">
    <text evidence="2">The sequence shown here is derived from an EMBL/GenBank/DDBJ whole genome shotgun (WGS) entry which is preliminary data.</text>
</comment>
<protein>
    <submittedName>
        <fullName evidence="2">Uncharacterized protein</fullName>
    </submittedName>
</protein>
<evidence type="ECO:0000313" key="3">
    <source>
        <dbReference type="Proteomes" id="UP000796880"/>
    </source>
</evidence>
<accession>A0A8K0MQF2</accession>
<dbReference type="OrthoDB" id="354769at2759"/>
<name>A0A8K0MQF2_9ROSA</name>
<feature type="region of interest" description="Disordered" evidence="1">
    <location>
        <begin position="111"/>
        <end position="143"/>
    </location>
</feature>
<reference evidence="2" key="1">
    <citation type="submission" date="2020-03" db="EMBL/GenBank/DDBJ databases">
        <title>A high-quality chromosome-level genome assembly of a woody plant with both climbing and erect habits, Rhamnella rubrinervis.</title>
        <authorList>
            <person name="Lu Z."/>
            <person name="Yang Y."/>
            <person name="Zhu X."/>
            <person name="Sun Y."/>
        </authorList>
    </citation>
    <scope>NUCLEOTIDE SEQUENCE</scope>
    <source>
        <strain evidence="2">BYM</strain>
        <tissue evidence="2">Leaf</tissue>
    </source>
</reference>
<keyword evidence="3" id="KW-1185">Reference proteome</keyword>
<dbReference type="Proteomes" id="UP000796880">
    <property type="component" value="Unassembled WGS sequence"/>
</dbReference>
<gene>
    <name evidence="2" type="ORF">FNV43_RR05404</name>
</gene>
<evidence type="ECO:0000256" key="1">
    <source>
        <dbReference type="SAM" id="MobiDB-lite"/>
    </source>
</evidence>
<dbReference type="AlphaFoldDB" id="A0A8K0MQF2"/>